<dbReference type="SUPFAM" id="SSF52949">
    <property type="entry name" value="Macro domain-like"/>
    <property type="match status" value="1"/>
</dbReference>
<comment type="catalytic activity">
    <reaction evidence="1">
        <text>an N-(ADP-alpha-D-ribosyl)-thymidine in DNA + H2O = a thymidine in DNA + ADP-D-ribose</text>
        <dbReference type="Rhea" id="RHEA:71655"/>
        <dbReference type="Rhea" id="RHEA-COMP:13556"/>
        <dbReference type="Rhea" id="RHEA-COMP:18051"/>
        <dbReference type="ChEBI" id="CHEBI:15377"/>
        <dbReference type="ChEBI" id="CHEBI:57967"/>
        <dbReference type="ChEBI" id="CHEBI:137386"/>
        <dbReference type="ChEBI" id="CHEBI:191199"/>
    </reaction>
    <physiologicalReaction direction="left-to-right" evidence="1">
        <dbReference type="Rhea" id="RHEA:71656"/>
    </physiologicalReaction>
</comment>
<feature type="domain" description="Macro" evidence="2">
    <location>
        <begin position="1"/>
        <end position="155"/>
    </location>
</feature>
<comment type="caution">
    <text evidence="3">The sequence shown here is derived from an EMBL/GenBank/DDBJ whole genome shotgun (WGS) entry which is preliminary data.</text>
</comment>
<gene>
    <name evidence="3" type="ORF">ADH67_02540</name>
</gene>
<dbReference type="Proteomes" id="UP000214610">
    <property type="component" value="Unassembled WGS sequence"/>
</dbReference>
<protein>
    <recommendedName>
        <fullName evidence="2">Macro domain-containing protein</fullName>
    </recommendedName>
</protein>
<keyword evidence="4" id="KW-1185">Reference proteome</keyword>
<dbReference type="SMART" id="SM00506">
    <property type="entry name" value="A1pp"/>
    <property type="match status" value="1"/>
</dbReference>
<dbReference type="GO" id="GO:0140291">
    <property type="term" value="P:peptidyl-glutamate ADP-deribosylation"/>
    <property type="evidence" value="ECO:0007669"/>
    <property type="project" value="TreeGrafter"/>
</dbReference>
<evidence type="ECO:0000313" key="4">
    <source>
        <dbReference type="Proteomes" id="UP000214610"/>
    </source>
</evidence>
<evidence type="ECO:0000256" key="1">
    <source>
        <dbReference type="ARBA" id="ARBA00035885"/>
    </source>
</evidence>
<dbReference type="InterPro" id="IPR050892">
    <property type="entry name" value="ADP-ribose_metab_enzymes"/>
</dbReference>
<dbReference type="Pfam" id="PF01661">
    <property type="entry name" value="Macro"/>
    <property type="match status" value="1"/>
</dbReference>
<dbReference type="GeneID" id="78363396"/>
<dbReference type="EMBL" id="NHMP01000001">
    <property type="protein sequence ID" value="OXE51190.1"/>
    <property type="molecule type" value="Genomic_DNA"/>
</dbReference>
<dbReference type="RefSeq" id="WP_066591325.1">
    <property type="nucleotide sequence ID" value="NZ_CAPFQK010000004.1"/>
</dbReference>
<evidence type="ECO:0000313" key="3">
    <source>
        <dbReference type="EMBL" id="OXE51190.1"/>
    </source>
</evidence>
<accession>A0A227KRS0</accession>
<proteinExistence type="predicted"/>
<dbReference type="PANTHER" id="PTHR12521">
    <property type="entry name" value="PROTEIN C6ORF130"/>
    <property type="match status" value="1"/>
</dbReference>
<dbReference type="PROSITE" id="PS51154">
    <property type="entry name" value="MACRO"/>
    <property type="match status" value="1"/>
</dbReference>
<dbReference type="InterPro" id="IPR043472">
    <property type="entry name" value="Macro_dom-like"/>
</dbReference>
<dbReference type="PANTHER" id="PTHR12521:SF0">
    <property type="entry name" value="ADP-RIBOSE GLYCOHYDROLASE OARD1"/>
    <property type="match status" value="1"/>
</dbReference>
<dbReference type="AlphaFoldDB" id="A0A227KRS0"/>
<name>A0A227KRS0_9BURK</name>
<dbReference type="Gene3D" id="3.40.220.10">
    <property type="entry name" value="Leucine Aminopeptidase, subunit E, domain 1"/>
    <property type="match status" value="1"/>
</dbReference>
<organism evidence="3 4">
    <name type="scientific">Turicimonas muris</name>
    <dbReference type="NCBI Taxonomy" id="1796652"/>
    <lineage>
        <taxon>Bacteria</taxon>
        <taxon>Pseudomonadati</taxon>
        <taxon>Pseudomonadota</taxon>
        <taxon>Betaproteobacteria</taxon>
        <taxon>Burkholderiales</taxon>
        <taxon>Sutterellaceae</taxon>
        <taxon>Turicimonas</taxon>
    </lineage>
</organism>
<evidence type="ECO:0000259" key="2">
    <source>
        <dbReference type="PROSITE" id="PS51154"/>
    </source>
</evidence>
<reference evidence="4" key="1">
    <citation type="submission" date="2017-05" db="EMBL/GenBank/DDBJ databases">
        <title>Improved OligoMM genomes.</title>
        <authorList>
            <person name="Garzetti D."/>
        </authorList>
    </citation>
    <scope>NUCLEOTIDE SEQUENCE [LARGE SCALE GENOMIC DNA]</scope>
    <source>
        <strain evidence="4">YL45</strain>
    </source>
</reference>
<dbReference type="InterPro" id="IPR002589">
    <property type="entry name" value="Macro_dom"/>
</dbReference>
<dbReference type="CDD" id="cd02901">
    <property type="entry name" value="Macro_Poa1p-like"/>
    <property type="match status" value="1"/>
</dbReference>
<sequence>MIKTVKGNLLEQDVQALVNTVNCVGVMGRGIALQFKNAFPENYSFYHEACKNKTVSPGKVLVFERQDLLSNPQYIINFPTKLHWREKSKLSYITEGLDDLAHAIEKLKITSIAVPPLGCGLGGLEWDIVKKEIINRLGNLDSQILIFEPASKSEVFETISRKGLKITPAINLVLWLMETYQRGLLDPMISLLELQKMVYFATRLGIEPKFTFEACTSGPYCKDLRFVLNRIEGNYVKRYADAGDSPDKCLTLIKTDDSEEGQELRNSFQGQMSQLKQLIDGFESPKGMEILSTVDLLMNQNKEFSEKQLVARVHNWNVHKAQFTEKQILLARERLTSCFNYQ</sequence>